<dbReference type="Gene3D" id="1.10.150.310">
    <property type="entry name" value="Tex RuvX-like domain-like"/>
    <property type="match status" value="1"/>
</dbReference>
<dbReference type="InterPro" id="IPR023319">
    <property type="entry name" value="Tex-like_HTH_dom_sf"/>
</dbReference>
<dbReference type="eggNOG" id="COG2183">
    <property type="taxonomic scope" value="Bacteria"/>
</dbReference>
<reference evidence="2 3" key="2">
    <citation type="submission" date="2008-10" db="EMBL/GenBank/DDBJ databases">
        <title>Draft genome sequence of Clostridium hiranonis (DSM 13275).</title>
        <authorList>
            <person name="Sudarsanam P."/>
            <person name="Ley R."/>
            <person name="Guruge J."/>
            <person name="Turnbaugh P.J."/>
            <person name="Mahowald M."/>
            <person name="Liep D."/>
            <person name="Gordon J."/>
        </authorList>
    </citation>
    <scope>NUCLEOTIDE SEQUENCE [LARGE SCALE GENOMIC DNA]</scope>
    <source>
        <strain evidence="2 3">DSM 13275</strain>
    </source>
</reference>
<dbReference type="EMBL" id="ABWP01000003">
    <property type="protein sequence ID" value="EEA86263.1"/>
    <property type="molecule type" value="Genomic_DNA"/>
</dbReference>
<evidence type="ECO:0000259" key="1">
    <source>
        <dbReference type="PROSITE" id="PS50126"/>
    </source>
</evidence>
<sequence length="712" mass="79401">MDINNILKEEFSLKDFQVVNTIELIDEGNTIPFIARYRKEKTGEMSDTVLRQFHEKLVYLRNLESRKEDVIRLIDEQGKLTKEISKAVEKANTLQEVEDVYAPFKKKKRTRASIAKEKGLEKPALEIMYGKTDDVDGLASKYIDEEKDLKSVEDVLKGVNDIIAEIVSDDAEVRKYLRENARNRGRVVSKGSSDEKTVYEMYYDYSEPVKYIAPHRILAVNRGENEKILKVKIEIDDEYVKGWIERRYTKKLSGKCREIVVEAIEDAYKRLIFPAIEREIRNELTEKGQERAISVFGKNLNSLLLQPPIHGKNVMGFDPGIRTGCKIAVVDRNGKFLDSAVVFVTGSQAKKSEAEKELIGLIKKHNIDIIAIGNGTASRESEAFVAKMIKDNNLDVKYVIVSEAGASVYSASELAAKEHPDINVSIRGAISIARRIQDPLAELIKIDPKSIGVGQYQHDINGKRLEEVLDGVVEDAVNSVGADLNTASASLLEHVAGISSAVAKNIVAYREENGEFKSRSEIKKVSKLGPKAFTQCAGFLRIPEAKNPLDNTGVHPESYATCEKMLTVLGYSKEDIKNGNLKDIDEKVKAVGLTKLAEELESGVPTIKDIIVEIKRPGRDPREDGMKPILRTDVLSMDDLRDGMVLKGTVRNVVDFGAFVDIGVKTDGLVHKKEMGVKVNDPMEVVSVGDIIDVKVVNVDKEKNRIALSMNV</sequence>
<dbReference type="InterPro" id="IPR003029">
    <property type="entry name" value="S1_domain"/>
</dbReference>
<dbReference type="CDD" id="cd05685">
    <property type="entry name" value="S1_Tex"/>
    <property type="match status" value="1"/>
</dbReference>
<dbReference type="AlphaFoldDB" id="B6FVY5"/>
<dbReference type="Gene3D" id="3.30.420.140">
    <property type="entry name" value="YqgF/RNase H-like domain"/>
    <property type="match status" value="1"/>
</dbReference>
<dbReference type="InterPro" id="IPR012337">
    <property type="entry name" value="RNaseH-like_sf"/>
</dbReference>
<gene>
    <name evidence="2" type="ORF">CLOHIR_00034</name>
</gene>
<dbReference type="OrthoDB" id="9804714at2"/>
<dbReference type="SUPFAM" id="SSF47781">
    <property type="entry name" value="RuvA domain 2-like"/>
    <property type="match status" value="2"/>
</dbReference>
<dbReference type="InterPro" id="IPR006641">
    <property type="entry name" value="YqgF/RNaseH-like_dom"/>
</dbReference>
<dbReference type="FunFam" id="1.10.10.650:FF:000001">
    <property type="entry name" value="S1 RNA-binding domain 1"/>
    <property type="match status" value="1"/>
</dbReference>
<feature type="domain" description="S1 motif" evidence="1">
    <location>
        <begin position="643"/>
        <end position="711"/>
    </location>
</feature>
<comment type="caution">
    <text evidence="2">The sequence shown here is derived from an EMBL/GenBank/DDBJ whole genome shotgun (WGS) entry which is preliminary data.</text>
</comment>
<dbReference type="RefSeq" id="WP_006438951.1">
    <property type="nucleotide sequence ID" value="NZ_DS995354.1"/>
</dbReference>
<dbReference type="GO" id="GO:0003735">
    <property type="term" value="F:structural constituent of ribosome"/>
    <property type="evidence" value="ECO:0007669"/>
    <property type="project" value="TreeGrafter"/>
</dbReference>
<dbReference type="InterPro" id="IPR023323">
    <property type="entry name" value="Tex-like_dom_sf"/>
</dbReference>
<dbReference type="FunFam" id="3.30.420.140:FF:000001">
    <property type="entry name" value="RNA-binding transcriptional accessory protein"/>
    <property type="match status" value="1"/>
</dbReference>
<protein>
    <submittedName>
        <fullName evidence="2">Tex-like protein N-terminal domain protein</fullName>
    </submittedName>
</protein>
<dbReference type="InterPro" id="IPR018974">
    <property type="entry name" value="Tex-like_N"/>
</dbReference>
<evidence type="ECO:0000313" key="3">
    <source>
        <dbReference type="Proteomes" id="UP000003178"/>
    </source>
</evidence>
<name>B6FVY5_PEPHT</name>
<dbReference type="GO" id="GO:0003729">
    <property type="term" value="F:mRNA binding"/>
    <property type="evidence" value="ECO:0007669"/>
    <property type="project" value="UniProtKB-ARBA"/>
</dbReference>
<dbReference type="Pfam" id="PF12836">
    <property type="entry name" value="HHH_3"/>
    <property type="match status" value="1"/>
</dbReference>
<dbReference type="SUPFAM" id="SSF158832">
    <property type="entry name" value="Tex N-terminal region-like"/>
    <property type="match status" value="1"/>
</dbReference>
<dbReference type="InterPro" id="IPR050437">
    <property type="entry name" value="Ribos_protein_bS1-like"/>
</dbReference>
<dbReference type="PROSITE" id="PS50126">
    <property type="entry name" value="S1"/>
    <property type="match status" value="1"/>
</dbReference>
<dbReference type="GO" id="GO:0005737">
    <property type="term" value="C:cytoplasm"/>
    <property type="evidence" value="ECO:0007669"/>
    <property type="project" value="UniProtKB-ARBA"/>
</dbReference>
<dbReference type="GO" id="GO:0006139">
    <property type="term" value="P:nucleobase-containing compound metabolic process"/>
    <property type="evidence" value="ECO:0007669"/>
    <property type="project" value="InterPro"/>
</dbReference>
<reference evidence="2 3" key="1">
    <citation type="submission" date="2008-09" db="EMBL/GenBank/DDBJ databases">
        <authorList>
            <person name="Fulton L."/>
            <person name="Clifton S."/>
            <person name="Fulton B."/>
            <person name="Xu J."/>
            <person name="Minx P."/>
            <person name="Pepin K.H."/>
            <person name="Johnson M."/>
            <person name="Thiruvilangam P."/>
            <person name="Bhonagiri V."/>
            <person name="Nash W.E."/>
            <person name="Mardis E.R."/>
            <person name="Wilson R.K."/>
        </authorList>
    </citation>
    <scope>NUCLEOTIDE SEQUENCE [LARGE SCALE GENOMIC DNA]</scope>
    <source>
        <strain evidence="2 3">DSM 13275</strain>
    </source>
</reference>
<accession>B6FVY5</accession>
<dbReference type="InterPro" id="IPR010994">
    <property type="entry name" value="RuvA_2-like"/>
</dbReference>
<dbReference type="InterPro" id="IPR044146">
    <property type="entry name" value="S1_Tex"/>
</dbReference>
<dbReference type="Gene3D" id="2.40.50.140">
    <property type="entry name" value="Nucleic acid-binding proteins"/>
    <property type="match status" value="1"/>
</dbReference>
<dbReference type="HOGENOM" id="CLU_009833_0_2_9"/>
<dbReference type="InterPro" id="IPR041692">
    <property type="entry name" value="HHH_9"/>
</dbReference>
<evidence type="ECO:0000313" key="2">
    <source>
        <dbReference type="EMBL" id="EEA86263.1"/>
    </source>
</evidence>
<dbReference type="SMART" id="SM00316">
    <property type="entry name" value="S1"/>
    <property type="match status" value="1"/>
</dbReference>
<dbReference type="Gene3D" id="1.10.10.650">
    <property type="entry name" value="RuvA domain 2-like"/>
    <property type="match status" value="1"/>
</dbReference>
<dbReference type="InterPro" id="IPR032639">
    <property type="entry name" value="Tex_YqgF"/>
</dbReference>
<dbReference type="Proteomes" id="UP000003178">
    <property type="component" value="Unassembled WGS sequence"/>
</dbReference>
<dbReference type="PANTHER" id="PTHR10724:SF10">
    <property type="entry name" value="S1 RNA-BINDING DOMAIN-CONTAINING PROTEIN 1"/>
    <property type="match status" value="1"/>
</dbReference>
<dbReference type="PANTHER" id="PTHR10724">
    <property type="entry name" value="30S RIBOSOMAL PROTEIN S1"/>
    <property type="match status" value="1"/>
</dbReference>
<dbReference type="Pfam" id="PF00575">
    <property type="entry name" value="S1"/>
    <property type="match status" value="1"/>
</dbReference>
<dbReference type="InterPro" id="IPR055179">
    <property type="entry name" value="Tex-like_central_region"/>
</dbReference>
<organism evidence="2 3">
    <name type="scientific">Peptacetobacter hiranonis (strain DSM 13275 / JCM 10541 / KCTC 15199 / TO-931)</name>
    <name type="common">Clostridium hiranonis</name>
    <dbReference type="NCBI Taxonomy" id="500633"/>
    <lineage>
        <taxon>Bacteria</taxon>
        <taxon>Bacillati</taxon>
        <taxon>Bacillota</taxon>
        <taxon>Clostridia</taxon>
        <taxon>Peptostreptococcales</taxon>
        <taxon>Peptostreptococcaceae</taxon>
        <taxon>Peptacetobacter</taxon>
    </lineage>
</organism>
<dbReference type="Pfam" id="PF17674">
    <property type="entry name" value="HHH_9"/>
    <property type="match status" value="1"/>
</dbReference>
<dbReference type="Pfam" id="PF16921">
    <property type="entry name" value="Tex_YqgF"/>
    <property type="match status" value="1"/>
</dbReference>
<dbReference type="InterPro" id="IPR012340">
    <property type="entry name" value="NA-bd_OB-fold"/>
</dbReference>
<dbReference type="InterPro" id="IPR037027">
    <property type="entry name" value="YqgF/RNaseH-like_dom_sf"/>
</dbReference>
<dbReference type="Pfam" id="PF22706">
    <property type="entry name" value="Tex_central_region"/>
    <property type="match status" value="1"/>
</dbReference>
<dbReference type="STRING" id="500633.CLOHIR_00034"/>
<dbReference type="Gene3D" id="1.10.3500.10">
    <property type="entry name" value="Tex N-terminal region-like"/>
    <property type="match status" value="1"/>
</dbReference>
<proteinExistence type="predicted"/>
<dbReference type="SUPFAM" id="SSF53098">
    <property type="entry name" value="Ribonuclease H-like"/>
    <property type="match status" value="1"/>
</dbReference>
<dbReference type="SUPFAM" id="SSF50249">
    <property type="entry name" value="Nucleic acid-binding proteins"/>
    <property type="match status" value="1"/>
</dbReference>
<keyword evidence="3" id="KW-1185">Reference proteome</keyword>
<dbReference type="FunFam" id="1.10.150.310:FF:000001">
    <property type="entry name" value="RNA-binding transcriptional accessory protein"/>
    <property type="match status" value="1"/>
</dbReference>
<dbReference type="SMART" id="SM00732">
    <property type="entry name" value="YqgFc"/>
    <property type="match status" value="1"/>
</dbReference>
<dbReference type="FunFam" id="2.40.50.140:FF:000051">
    <property type="entry name" value="RNA-binding transcriptional accessory protein"/>
    <property type="match status" value="1"/>
</dbReference>
<dbReference type="Pfam" id="PF09371">
    <property type="entry name" value="Tex_N"/>
    <property type="match status" value="1"/>
</dbReference>
<dbReference type="GO" id="GO:0006412">
    <property type="term" value="P:translation"/>
    <property type="evidence" value="ECO:0007669"/>
    <property type="project" value="TreeGrafter"/>
</dbReference>